<proteinExistence type="predicted"/>
<dbReference type="AlphaFoldDB" id="A0A2P2JA38"/>
<name>A0A2P2JA38_RHIMU</name>
<dbReference type="EMBL" id="GGEC01009846">
    <property type="protein sequence ID" value="MBW90329.1"/>
    <property type="molecule type" value="Transcribed_RNA"/>
</dbReference>
<evidence type="ECO:0000313" key="1">
    <source>
        <dbReference type="EMBL" id="MBW90329.1"/>
    </source>
</evidence>
<protein>
    <submittedName>
        <fullName evidence="1">Serine/threonine-protein phosphatase PP1-like isoform X1</fullName>
    </submittedName>
</protein>
<organism evidence="1">
    <name type="scientific">Rhizophora mucronata</name>
    <name type="common">Asiatic mangrove</name>
    <dbReference type="NCBI Taxonomy" id="61149"/>
    <lineage>
        <taxon>Eukaryota</taxon>
        <taxon>Viridiplantae</taxon>
        <taxon>Streptophyta</taxon>
        <taxon>Embryophyta</taxon>
        <taxon>Tracheophyta</taxon>
        <taxon>Spermatophyta</taxon>
        <taxon>Magnoliopsida</taxon>
        <taxon>eudicotyledons</taxon>
        <taxon>Gunneridae</taxon>
        <taxon>Pentapetalae</taxon>
        <taxon>rosids</taxon>
        <taxon>fabids</taxon>
        <taxon>Malpighiales</taxon>
        <taxon>Rhizophoraceae</taxon>
        <taxon>Rhizophora</taxon>
    </lineage>
</organism>
<sequence>MDITTNLDGCFEFQQIGLLQENISRHKTQLLDLGFRQLDLLPGSASNVEKPADNIIKNRLFHFFSSSS</sequence>
<accession>A0A2P2JA38</accession>
<reference evidence="1" key="1">
    <citation type="submission" date="2018-02" db="EMBL/GenBank/DDBJ databases">
        <title>Rhizophora mucronata_Transcriptome.</title>
        <authorList>
            <person name="Meera S.P."/>
            <person name="Sreeshan A."/>
            <person name="Augustine A."/>
        </authorList>
    </citation>
    <scope>NUCLEOTIDE SEQUENCE</scope>
    <source>
        <tissue evidence="1">Leaf</tissue>
    </source>
</reference>